<dbReference type="EMBL" id="CP048711">
    <property type="protein sequence ID" value="QIB65626.1"/>
    <property type="molecule type" value="Genomic_DNA"/>
</dbReference>
<evidence type="ECO:0000259" key="2">
    <source>
        <dbReference type="PROSITE" id="PS50405"/>
    </source>
</evidence>
<reference evidence="3 4" key="1">
    <citation type="submission" date="2020-02" db="EMBL/GenBank/DDBJ databases">
        <title>Genome sequencing for Kineobactrum sp. M2.</title>
        <authorList>
            <person name="Park S.-J."/>
        </authorList>
    </citation>
    <scope>NUCLEOTIDE SEQUENCE [LARGE SCALE GENOMIC DNA]</scope>
    <source>
        <strain evidence="3 4">M2</strain>
    </source>
</reference>
<dbReference type="Proteomes" id="UP000477680">
    <property type="component" value="Chromosome"/>
</dbReference>
<keyword evidence="3" id="KW-0808">Transferase</keyword>
<dbReference type="InterPro" id="IPR004046">
    <property type="entry name" value="GST_C"/>
</dbReference>
<dbReference type="Gene3D" id="3.40.30.10">
    <property type="entry name" value="Glutaredoxin"/>
    <property type="match status" value="1"/>
</dbReference>
<dbReference type="GO" id="GO:0005737">
    <property type="term" value="C:cytoplasm"/>
    <property type="evidence" value="ECO:0007669"/>
    <property type="project" value="TreeGrafter"/>
</dbReference>
<dbReference type="InterPro" id="IPR040079">
    <property type="entry name" value="Glutathione_S-Trfase"/>
</dbReference>
<dbReference type="KEGG" id="kim:G3T16_09620"/>
<dbReference type="PROSITE" id="PS50405">
    <property type="entry name" value="GST_CTER"/>
    <property type="match status" value="1"/>
</dbReference>
<evidence type="ECO:0000313" key="4">
    <source>
        <dbReference type="Proteomes" id="UP000477680"/>
    </source>
</evidence>
<feature type="domain" description="GST C-terminal" evidence="2">
    <location>
        <begin position="78"/>
        <end position="245"/>
    </location>
</feature>
<dbReference type="InterPro" id="IPR004045">
    <property type="entry name" value="Glutathione_S-Trfase_N"/>
</dbReference>
<dbReference type="GO" id="GO:0016740">
    <property type="term" value="F:transferase activity"/>
    <property type="evidence" value="ECO:0007669"/>
    <property type="project" value="UniProtKB-KW"/>
</dbReference>
<dbReference type="Pfam" id="PF00043">
    <property type="entry name" value="GST_C"/>
    <property type="match status" value="1"/>
</dbReference>
<name>A0A6C0U0T5_9GAMM</name>
<dbReference type="SUPFAM" id="SSF52833">
    <property type="entry name" value="Thioredoxin-like"/>
    <property type="match status" value="1"/>
</dbReference>
<dbReference type="PANTHER" id="PTHR43968">
    <property type="match status" value="1"/>
</dbReference>
<organism evidence="3 4">
    <name type="scientific">Kineobactrum salinum</name>
    <dbReference type="NCBI Taxonomy" id="2708301"/>
    <lineage>
        <taxon>Bacteria</taxon>
        <taxon>Pseudomonadati</taxon>
        <taxon>Pseudomonadota</taxon>
        <taxon>Gammaproteobacteria</taxon>
        <taxon>Cellvibrionales</taxon>
        <taxon>Halieaceae</taxon>
        <taxon>Kineobactrum</taxon>
    </lineage>
</organism>
<dbReference type="SFLD" id="SFLDS00019">
    <property type="entry name" value="Glutathione_Transferase_(cytos"/>
    <property type="match status" value="1"/>
</dbReference>
<dbReference type="InterPro" id="IPR036282">
    <property type="entry name" value="Glutathione-S-Trfase_C_sf"/>
</dbReference>
<dbReference type="SUPFAM" id="SSF47616">
    <property type="entry name" value="GST C-terminal domain-like"/>
    <property type="match status" value="1"/>
</dbReference>
<keyword evidence="4" id="KW-1185">Reference proteome</keyword>
<protein>
    <submittedName>
        <fullName evidence="3">Glutathione S-transferase family protein</fullName>
    </submittedName>
</protein>
<dbReference type="PANTHER" id="PTHR43968:SF6">
    <property type="entry name" value="GLUTATHIONE S-TRANSFERASE OMEGA"/>
    <property type="match status" value="1"/>
</dbReference>
<dbReference type="InterPro" id="IPR036249">
    <property type="entry name" value="Thioredoxin-like_sf"/>
</dbReference>
<sequence>MATCARKALVVAFEKGLDFEYCEVEREFLATDDYRRLNPKGLVPTLVREDGEVLYESSLVIRYLDESDAKGIQLQPADPLLRARMNGWLKDVDELYFAATGALTVATFIRFMVGDPINEDKFKIMLDSIPDPVARRFREVSVRQGIDSEPAKLATQHVPEMLHKIETSLAQQQWLSADHITLADCAVFPLMLRLEELGLDEIWQDGYPRLKRWWATLNARRSVVKIRNMAQPEITAGLKESARATREELVKRMTKTLEQLSQ</sequence>
<accession>A0A6C0U0T5</accession>
<dbReference type="SFLD" id="SFLDG00358">
    <property type="entry name" value="Main_(cytGST)"/>
    <property type="match status" value="1"/>
</dbReference>
<dbReference type="InterPro" id="IPR050983">
    <property type="entry name" value="GST_Omega/HSP26"/>
</dbReference>
<evidence type="ECO:0000259" key="1">
    <source>
        <dbReference type="PROSITE" id="PS50404"/>
    </source>
</evidence>
<dbReference type="CDD" id="cd00299">
    <property type="entry name" value="GST_C_family"/>
    <property type="match status" value="1"/>
</dbReference>
<dbReference type="Gene3D" id="1.20.1050.10">
    <property type="match status" value="1"/>
</dbReference>
<dbReference type="AlphaFoldDB" id="A0A6C0U0T5"/>
<gene>
    <name evidence="3" type="ORF">G3T16_09620</name>
</gene>
<evidence type="ECO:0000313" key="3">
    <source>
        <dbReference type="EMBL" id="QIB65626.1"/>
    </source>
</evidence>
<dbReference type="Pfam" id="PF13409">
    <property type="entry name" value="GST_N_2"/>
    <property type="match status" value="1"/>
</dbReference>
<dbReference type="InterPro" id="IPR010987">
    <property type="entry name" value="Glutathione-S-Trfase_C-like"/>
</dbReference>
<dbReference type="CDD" id="cd00570">
    <property type="entry name" value="GST_N_family"/>
    <property type="match status" value="1"/>
</dbReference>
<proteinExistence type="predicted"/>
<feature type="domain" description="GST N-terminal" evidence="1">
    <location>
        <begin position="1"/>
        <end position="72"/>
    </location>
</feature>
<dbReference type="PROSITE" id="PS50404">
    <property type="entry name" value="GST_NTER"/>
    <property type="match status" value="1"/>
</dbReference>